<protein>
    <submittedName>
        <fullName evidence="7">ABC transporter permease</fullName>
    </submittedName>
</protein>
<comment type="caution">
    <text evidence="7">The sequence shown here is derived from an EMBL/GenBank/DDBJ whole genome shotgun (WGS) entry which is preliminary data.</text>
</comment>
<accession>A0A4Q9GPR2</accession>
<dbReference type="PANTHER" id="PTHR47089">
    <property type="entry name" value="ABC TRANSPORTER, PERMEASE PROTEIN"/>
    <property type="match status" value="1"/>
</dbReference>
<dbReference type="Pfam" id="PF02653">
    <property type="entry name" value="BPD_transp_2"/>
    <property type="match status" value="1"/>
</dbReference>
<keyword evidence="5 6" id="KW-0472">Membrane</keyword>
<comment type="subcellular location">
    <subcellularLocation>
        <location evidence="1">Cell membrane</location>
        <topology evidence="1">Multi-pass membrane protein</topology>
    </subcellularLocation>
</comment>
<dbReference type="GO" id="GO:0022857">
    <property type="term" value="F:transmembrane transporter activity"/>
    <property type="evidence" value="ECO:0007669"/>
    <property type="project" value="InterPro"/>
</dbReference>
<evidence type="ECO:0000256" key="6">
    <source>
        <dbReference type="SAM" id="Phobius"/>
    </source>
</evidence>
<keyword evidence="3 6" id="KW-0812">Transmembrane</keyword>
<evidence type="ECO:0000256" key="1">
    <source>
        <dbReference type="ARBA" id="ARBA00004651"/>
    </source>
</evidence>
<feature type="transmembrane region" description="Helical" evidence="6">
    <location>
        <begin position="176"/>
        <end position="197"/>
    </location>
</feature>
<dbReference type="GO" id="GO:0005886">
    <property type="term" value="C:plasma membrane"/>
    <property type="evidence" value="ECO:0007669"/>
    <property type="project" value="UniProtKB-SubCell"/>
</dbReference>
<dbReference type="EMBL" id="SISG01000001">
    <property type="protein sequence ID" value="TBN55914.1"/>
    <property type="molecule type" value="Genomic_DNA"/>
</dbReference>
<dbReference type="RefSeq" id="WP_130980025.1">
    <property type="nucleotide sequence ID" value="NZ_SISG01000001.1"/>
</dbReference>
<feature type="transmembrane region" description="Helical" evidence="6">
    <location>
        <begin position="381"/>
        <end position="399"/>
    </location>
</feature>
<keyword evidence="4 6" id="KW-1133">Transmembrane helix</keyword>
<dbReference type="Proteomes" id="UP000294194">
    <property type="component" value="Unassembled WGS sequence"/>
</dbReference>
<gene>
    <name evidence="7" type="ORF">EYE40_00050</name>
</gene>
<evidence type="ECO:0000256" key="3">
    <source>
        <dbReference type="ARBA" id="ARBA00022692"/>
    </source>
</evidence>
<dbReference type="AlphaFoldDB" id="A0A4Q9GPR2"/>
<evidence type="ECO:0000256" key="2">
    <source>
        <dbReference type="ARBA" id="ARBA00022475"/>
    </source>
</evidence>
<evidence type="ECO:0000313" key="8">
    <source>
        <dbReference type="Proteomes" id="UP000294194"/>
    </source>
</evidence>
<evidence type="ECO:0000256" key="4">
    <source>
        <dbReference type="ARBA" id="ARBA00022989"/>
    </source>
</evidence>
<evidence type="ECO:0000313" key="7">
    <source>
        <dbReference type="EMBL" id="TBN55914.1"/>
    </source>
</evidence>
<dbReference type="InterPro" id="IPR001851">
    <property type="entry name" value="ABC_transp_permease"/>
</dbReference>
<reference evidence="8" key="1">
    <citation type="submission" date="2019-02" db="EMBL/GenBank/DDBJ databases">
        <title>Glaciihabitans arcticus sp. nov., a psychrotolerant bacterium isolated from polar soil.</title>
        <authorList>
            <person name="Dahal R.H."/>
        </authorList>
    </citation>
    <scope>NUCLEOTIDE SEQUENCE [LARGE SCALE GENOMIC DNA]</scope>
    <source>
        <strain evidence="8">RP-3-7</strain>
    </source>
</reference>
<keyword evidence="2" id="KW-1003">Cell membrane</keyword>
<name>A0A4Q9GPR2_9MICO</name>
<feature type="transmembrane region" description="Helical" evidence="6">
    <location>
        <begin position="258"/>
        <end position="277"/>
    </location>
</feature>
<dbReference type="CDD" id="cd06580">
    <property type="entry name" value="TM_PBP1_transp_TpRbsC_like"/>
    <property type="match status" value="1"/>
</dbReference>
<feature type="transmembrane region" description="Helical" evidence="6">
    <location>
        <begin position="126"/>
        <end position="145"/>
    </location>
</feature>
<feature type="transmembrane region" description="Helical" evidence="6">
    <location>
        <begin position="206"/>
        <end position="224"/>
    </location>
</feature>
<sequence>MSKNDKATVVPSTDPAIDPVANPIVDPDTEQPRWRGVMLDILSGSPLRTVLAIVSAFVIGAILIVLTNEEFIEASGYIFSRPSDAFRAAGSAVGDAYGALFRGSIYNFNANDFIGGIRPFTETLRLASPLIAAGLGIALSFRVGMFNIGGQGQLLFGAGFAAFVSFQLHLPFPIHLLVAIIIGILASAAFGSLVGFLKAKTGAHEVIVTIMLNYIALYLLTYVMRTPILQDPVAGGTPKTLAPDESAQFPLLLGDSFALHWGFPLVIGATFLFWWLMERSTLGYRFRAVGLNPNAARTAGINVNTVYILAMAISAAFVGLAGVNQALGRSAGFTPNIDSGIGFDAITVALLGGSNALGVFLAGILFGAMKAGGPAMQVADVAPELLGVVQGLIVLFIAAPPLVRAVFRLPAATTKIPGARGRARALKKAVEK</sequence>
<proteinExistence type="predicted"/>
<feature type="transmembrane region" description="Helical" evidence="6">
    <location>
        <begin position="306"/>
        <end position="326"/>
    </location>
</feature>
<keyword evidence="8" id="KW-1185">Reference proteome</keyword>
<feature type="transmembrane region" description="Helical" evidence="6">
    <location>
        <begin position="47"/>
        <end position="66"/>
    </location>
</feature>
<dbReference type="PANTHER" id="PTHR47089:SF1">
    <property type="entry name" value="GUANOSINE ABC TRANSPORTER PERMEASE PROTEIN NUPP"/>
    <property type="match status" value="1"/>
</dbReference>
<evidence type="ECO:0000256" key="5">
    <source>
        <dbReference type="ARBA" id="ARBA00023136"/>
    </source>
</evidence>
<organism evidence="7 8">
    <name type="scientific">Glaciihabitans arcticus</name>
    <dbReference type="NCBI Taxonomy" id="2668039"/>
    <lineage>
        <taxon>Bacteria</taxon>
        <taxon>Bacillati</taxon>
        <taxon>Actinomycetota</taxon>
        <taxon>Actinomycetes</taxon>
        <taxon>Micrococcales</taxon>
        <taxon>Microbacteriaceae</taxon>
        <taxon>Glaciihabitans</taxon>
    </lineage>
</organism>
<feature type="transmembrane region" description="Helical" evidence="6">
    <location>
        <begin position="346"/>
        <end position="369"/>
    </location>
</feature>